<comment type="caution">
    <text evidence="3">The sequence shown here is derived from an EMBL/GenBank/DDBJ whole genome shotgun (WGS) entry which is preliminary data.</text>
</comment>
<feature type="signal peptide" evidence="1">
    <location>
        <begin position="1"/>
        <end position="21"/>
    </location>
</feature>
<evidence type="ECO:0000259" key="2">
    <source>
        <dbReference type="Pfam" id="PF02014"/>
    </source>
</evidence>
<dbReference type="Proteomes" id="UP001208570">
    <property type="component" value="Unassembled WGS sequence"/>
</dbReference>
<dbReference type="Gene3D" id="2.60.40.4060">
    <property type="entry name" value="Reeler domain"/>
    <property type="match status" value="1"/>
</dbReference>
<sequence length="231" mass="25349">MASFLWALACLAGALLPLAMCSPANPPSNESVGSSCVLGNLSRLTDLPMEKGCPFKVVPAGECYKSDDEVAVFVRMNATEANQPKLEQFFVVATVNRFRERNASPIVGSFDVRYDLLLKTVSCFNESNSIVAQFSGTRRKCVRFFWRAPENLTEDIVFELTVVVNSTFVVNVRSDLVLSYNVNCSSNNALVDCKQSVNSKVIFSTGGCETVYVGIGVWTTLLTVIFQLLKL</sequence>
<reference evidence="3" key="1">
    <citation type="journal article" date="2023" name="Mol. Biol. Evol.">
        <title>Third-Generation Sequencing Reveals the Adaptive Role of the Epigenome in Three Deep-Sea Polychaetes.</title>
        <authorList>
            <person name="Perez M."/>
            <person name="Aroh O."/>
            <person name="Sun Y."/>
            <person name="Lan Y."/>
            <person name="Juniper S.K."/>
            <person name="Young C.R."/>
            <person name="Angers B."/>
            <person name="Qian P.Y."/>
        </authorList>
    </citation>
    <scope>NUCLEOTIDE SEQUENCE</scope>
    <source>
        <strain evidence="3">P08H-3</strain>
    </source>
</reference>
<evidence type="ECO:0000313" key="3">
    <source>
        <dbReference type="EMBL" id="KAK2155350.1"/>
    </source>
</evidence>
<keyword evidence="1" id="KW-0732">Signal</keyword>
<dbReference type="CDD" id="cd08544">
    <property type="entry name" value="Reeler"/>
    <property type="match status" value="1"/>
</dbReference>
<feature type="chain" id="PRO_5042140862" description="Reelin domain-containing protein" evidence="1">
    <location>
        <begin position="22"/>
        <end position="231"/>
    </location>
</feature>
<name>A0AAD9N3G9_9ANNE</name>
<keyword evidence="4" id="KW-1185">Reference proteome</keyword>
<accession>A0AAD9N3G9</accession>
<dbReference type="Pfam" id="PF02014">
    <property type="entry name" value="Reeler"/>
    <property type="match status" value="1"/>
</dbReference>
<dbReference type="EMBL" id="JAODUP010000242">
    <property type="protein sequence ID" value="KAK2155350.1"/>
    <property type="molecule type" value="Genomic_DNA"/>
</dbReference>
<protein>
    <recommendedName>
        <fullName evidence="2">Reelin domain-containing protein</fullName>
    </recommendedName>
</protein>
<evidence type="ECO:0000256" key="1">
    <source>
        <dbReference type="SAM" id="SignalP"/>
    </source>
</evidence>
<proteinExistence type="predicted"/>
<evidence type="ECO:0000313" key="4">
    <source>
        <dbReference type="Proteomes" id="UP001208570"/>
    </source>
</evidence>
<gene>
    <name evidence="3" type="ORF">LSH36_242g05024</name>
</gene>
<organism evidence="3 4">
    <name type="scientific">Paralvinella palmiformis</name>
    <dbReference type="NCBI Taxonomy" id="53620"/>
    <lineage>
        <taxon>Eukaryota</taxon>
        <taxon>Metazoa</taxon>
        <taxon>Spiralia</taxon>
        <taxon>Lophotrochozoa</taxon>
        <taxon>Annelida</taxon>
        <taxon>Polychaeta</taxon>
        <taxon>Sedentaria</taxon>
        <taxon>Canalipalpata</taxon>
        <taxon>Terebellida</taxon>
        <taxon>Terebelliformia</taxon>
        <taxon>Alvinellidae</taxon>
        <taxon>Paralvinella</taxon>
    </lineage>
</organism>
<feature type="domain" description="Reelin" evidence="2">
    <location>
        <begin position="51"/>
        <end position="166"/>
    </location>
</feature>
<dbReference type="InterPro" id="IPR002861">
    <property type="entry name" value="Reeler_dom"/>
</dbReference>
<dbReference type="InterPro" id="IPR042307">
    <property type="entry name" value="Reeler_sf"/>
</dbReference>
<dbReference type="AlphaFoldDB" id="A0AAD9N3G9"/>